<dbReference type="PANTHER" id="PTHR36511:SF3">
    <property type="entry name" value="ANTITOXIN HIGA-2"/>
    <property type="match status" value="1"/>
</dbReference>
<evidence type="ECO:0000256" key="2">
    <source>
        <dbReference type="ARBA" id="ARBA00023125"/>
    </source>
</evidence>
<dbReference type="Proteomes" id="UP000198706">
    <property type="component" value="Unassembled WGS sequence"/>
</dbReference>
<dbReference type="PROSITE" id="PS50943">
    <property type="entry name" value="HTH_CROC1"/>
    <property type="match status" value="1"/>
</dbReference>
<dbReference type="RefSeq" id="WP_084336043.1">
    <property type="nucleotide sequence ID" value="NZ_FNFD01000016.1"/>
</dbReference>
<sequence>MKKRDLFSELMQGVAEMAVHREGKITLRQVTLEAKPAPEVTAEEIVALRKKLRMSQAVFARHIRTSPGTLRNWEQDKSKPNPHAAILIKLVERYPDMVERLEAV</sequence>
<dbReference type="PANTHER" id="PTHR36511">
    <property type="entry name" value="MERR FAMILY BACTERIAL REGULATORY PROTEIN"/>
    <property type="match status" value="1"/>
</dbReference>
<dbReference type="Gene3D" id="1.10.260.40">
    <property type="entry name" value="lambda repressor-like DNA-binding domains"/>
    <property type="match status" value="1"/>
</dbReference>
<evidence type="ECO:0000256" key="1">
    <source>
        <dbReference type="ARBA" id="ARBA00023015"/>
    </source>
</evidence>
<dbReference type="SUPFAM" id="SSF47413">
    <property type="entry name" value="lambda repressor-like DNA-binding domains"/>
    <property type="match status" value="1"/>
</dbReference>
<dbReference type="EMBL" id="FNFD01000016">
    <property type="protein sequence ID" value="SDL18648.1"/>
    <property type="molecule type" value="Genomic_DNA"/>
</dbReference>
<dbReference type="AlphaFoldDB" id="A0A1G9I0A0"/>
<organism evidence="5 6">
    <name type="scientific">Pseudomonas indica</name>
    <dbReference type="NCBI Taxonomy" id="137658"/>
    <lineage>
        <taxon>Bacteria</taxon>
        <taxon>Pseudomonadati</taxon>
        <taxon>Pseudomonadota</taxon>
        <taxon>Gammaproteobacteria</taxon>
        <taxon>Pseudomonadales</taxon>
        <taxon>Pseudomonadaceae</taxon>
        <taxon>Pseudomonas</taxon>
    </lineage>
</organism>
<evidence type="ECO:0000313" key="5">
    <source>
        <dbReference type="EMBL" id="SDL18648.1"/>
    </source>
</evidence>
<dbReference type="InterPro" id="IPR010982">
    <property type="entry name" value="Lambda_DNA-bd_dom_sf"/>
</dbReference>
<keyword evidence="3" id="KW-0804">Transcription</keyword>
<dbReference type="CDD" id="cd00093">
    <property type="entry name" value="HTH_XRE"/>
    <property type="match status" value="1"/>
</dbReference>
<dbReference type="InterPro" id="IPR052359">
    <property type="entry name" value="HTH-type_reg/antitoxin"/>
</dbReference>
<dbReference type="STRING" id="137658.SAMN05216186_11624"/>
<keyword evidence="1" id="KW-0805">Transcription regulation</keyword>
<keyword evidence="6" id="KW-1185">Reference proteome</keyword>
<dbReference type="SMART" id="SM00530">
    <property type="entry name" value="HTH_XRE"/>
    <property type="match status" value="1"/>
</dbReference>
<dbReference type="GO" id="GO:0003677">
    <property type="term" value="F:DNA binding"/>
    <property type="evidence" value="ECO:0007669"/>
    <property type="project" value="UniProtKB-KW"/>
</dbReference>
<evidence type="ECO:0000256" key="3">
    <source>
        <dbReference type="ARBA" id="ARBA00023163"/>
    </source>
</evidence>
<reference evidence="5 6" key="1">
    <citation type="submission" date="2016-10" db="EMBL/GenBank/DDBJ databases">
        <authorList>
            <person name="de Groot N.N."/>
        </authorList>
    </citation>
    <scope>NUCLEOTIDE SEQUENCE [LARGE SCALE GENOMIC DNA]</scope>
    <source>
        <strain evidence="5 6">JCM 21544</strain>
    </source>
</reference>
<dbReference type="OrthoDB" id="9799384at2"/>
<name>A0A1G9I0A0_9PSED</name>
<evidence type="ECO:0000313" key="6">
    <source>
        <dbReference type="Proteomes" id="UP000198706"/>
    </source>
</evidence>
<keyword evidence="2" id="KW-0238">DNA-binding</keyword>
<evidence type="ECO:0000259" key="4">
    <source>
        <dbReference type="PROSITE" id="PS50943"/>
    </source>
</evidence>
<accession>A0A1G9I0A0</accession>
<protein>
    <submittedName>
        <fullName evidence="5">Putative transcriptional regulator</fullName>
    </submittedName>
</protein>
<feature type="domain" description="HTH cro/C1-type" evidence="4">
    <location>
        <begin position="45"/>
        <end position="88"/>
    </location>
</feature>
<dbReference type="Pfam" id="PF01381">
    <property type="entry name" value="HTH_3"/>
    <property type="match status" value="1"/>
</dbReference>
<dbReference type="InterPro" id="IPR001387">
    <property type="entry name" value="Cro/C1-type_HTH"/>
</dbReference>
<gene>
    <name evidence="5" type="ORF">SAMN05216186_11624</name>
</gene>
<proteinExistence type="predicted"/>